<dbReference type="EMBL" id="JACXWA010000054">
    <property type="protein sequence ID" value="MBD3870313.1"/>
    <property type="molecule type" value="Genomic_DNA"/>
</dbReference>
<dbReference type="AlphaFoldDB" id="A0A8J6Y3X8"/>
<gene>
    <name evidence="2" type="ORF">IFJ97_03000</name>
</gene>
<name>A0A8J6Y3X8_9BACT</name>
<dbReference type="GO" id="GO:0016209">
    <property type="term" value="F:antioxidant activity"/>
    <property type="evidence" value="ECO:0007669"/>
    <property type="project" value="InterPro"/>
</dbReference>
<sequence length="101" mass="11282">MQENLEEFRSRGVEIWAVSPDPPDKLAQYASQKGIEFTLLSDGDQSAIEAWGIVNPKNPTLPHPTAVVVDNEGVVRYLRQDIDYKQRPSVSEILESIDGTN</sequence>
<dbReference type="InterPro" id="IPR036249">
    <property type="entry name" value="Thioredoxin-like_sf"/>
</dbReference>
<comment type="caution">
    <text evidence="2">The sequence shown here is derived from an EMBL/GenBank/DDBJ whole genome shotgun (WGS) entry which is preliminary data.</text>
</comment>
<dbReference type="Proteomes" id="UP000598633">
    <property type="component" value="Unassembled WGS sequence"/>
</dbReference>
<dbReference type="Gene3D" id="3.40.30.10">
    <property type="entry name" value="Glutaredoxin"/>
    <property type="match status" value="1"/>
</dbReference>
<protein>
    <submittedName>
        <fullName evidence="2">Peroxiredoxin family protein</fullName>
    </submittedName>
</protein>
<dbReference type="InterPro" id="IPR000866">
    <property type="entry name" value="AhpC/TSA"/>
</dbReference>
<feature type="domain" description="Alkyl hydroperoxide reductase subunit C/ Thiol specific antioxidant" evidence="1">
    <location>
        <begin position="1"/>
        <end position="77"/>
    </location>
</feature>
<organism evidence="2 3">
    <name type="scientific">Candidatus Sulfomarinibacter kjeldsenii</name>
    <dbReference type="NCBI Taxonomy" id="2885994"/>
    <lineage>
        <taxon>Bacteria</taxon>
        <taxon>Pseudomonadati</taxon>
        <taxon>Acidobacteriota</taxon>
        <taxon>Thermoanaerobaculia</taxon>
        <taxon>Thermoanaerobaculales</taxon>
        <taxon>Candidatus Sulfomarinibacteraceae</taxon>
        <taxon>Candidatus Sulfomarinibacter</taxon>
    </lineage>
</organism>
<evidence type="ECO:0000313" key="2">
    <source>
        <dbReference type="EMBL" id="MBD3870313.1"/>
    </source>
</evidence>
<proteinExistence type="predicted"/>
<dbReference type="GO" id="GO:0016491">
    <property type="term" value="F:oxidoreductase activity"/>
    <property type="evidence" value="ECO:0007669"/>
    <property type="project" value="InterPro"/>
</dbReference>
<dbReference type="SUPFAM" id="SSF52833">
    <property type="entry name" value="Thioredoxin-like"/>
    <property type="match status" value="1"/>
</dbReference>
<evidence type="ECO:0000313" key="3">
    <source>
        <dbReference type="Proteomes" id="UP000598633"/>
    </source>
</evidence>
<reference evidence="2 3" key="1">
    <citation type="submission" date="2020-08" db="EMBL/GenBank/DDBJ databases">
        <title>Acidobacteriota in marine sediments use diverse sulfur dissimilation pathways.</title>
        <authorList>
            <person name="Wasmund K."/>
        </authorList>
    </citation>
    <scope>NUCLEOTIDE SEQUENCE [LARGE SCALE GENOMIC DNA]</scope>
    <source>
        <strain evidence="2">MAG AM3-A</strain>
    </source>
</reference>
<dbReference type="Pfam" id="PF00578">
    <property type="entry name" value="AhpC-TSA"/>
    <property type="match status" value="1"/>
</dbReference>
<evidence type="ECO:0000259" key="1">
    <source>
        <dbReference type="Pfam" id="PF00578"/>
    </source>
</evidence>
<accession>A0A8J6Y3X8</accession>